<dbReference type="InParanoid" id="A0A0G4EN98"/>
<dbReference type="Proteomes" id="UP000041254">
    <property type="component" value="Unassembled WGS sequence"/>
</dbReference>
<feature type="compositionally biased region" description="Low complexity" evidence="2">
    <location>
        <begin position="12"/>
        <end position="24"/>
    </location>
</feature>
<protein>
    <submittedName>
        <fullName evidence="3">Uncharacterized protein</fullName>
    </submittedName>
</protein>
<feature type="coiled-coil region" evidence="1">
    <location>
        <begin position="111"/>
        <end position="138"/>
    </location>
</feature>
<organism evidence="3 4">
    <name type="scientific">Vitrella brassicaformis (strain CCMP3155)</name>
    <dbReference type="NCBI Taxonomy" id="1169540"/>
    <lineage>
        <taxon>Eukaryota</taxon>
        <taxon>Sar</taxon>
        <taxon>Alveolata</taxon>
        <taxon>Colpodellida</taxon>
        <taxon>Vitrellaceae</taxon>
        <taxon>Vitrella</taxon>
    </lineage>
</organism>
<name>A0A0G4EN98_VITBC</name>
<dbReference type="EMBL" id="CDMY01000274">
    <property type="protein sequence ID" value="CEL98601.1"/>
    <property type="molecule type" value="Genomic_DNA"/>
</dbReference>
<dbReference type="VEuPathDB" id="CryptoDB:Vbra_20576"/>
<accession>A0A0G4EN98</accession>
<keyword evidence="1" id="KW-0175">Coiled coil</keyword>
<keyword evidence="4" id="KW-1185">Reference proteome</keyword>
<sequence>MASEGVEHRMTARQAAIAAAEAAAGVGQERKPSMDVGVSSDGEEEEDGSEWEERGRRTTKAAKKKQRVDEKDKAAAGKAKPKNKGGRSKAQAADEDHQMEDVVELFPADPMEALKAEAQKLQTQIQRVEHAKAKAKELYELKMGLAAPGSHTEQNRMQDVDRHYRVLTEMVTADAEAHATHTDTTVKRQLDRCVAKLQIIQDKIDKLHQQQVVVPCLEGLPEALWMSSEEKFGLGAFVGFVPCLTSLSAVSTHFHTLTQDSNMHPIIQLNTSPSNDIIDELPVEQREALCRFSKTRHIRINHAPTPALIRLLESFKDSIKSVDLRGVKNKPDDNLPPPQQHIVFPQLHKATVHGKWHGIARDRKYKLPALKHLSTASFSNRGPGAYFLHVGAWQWIRNASSGLTSIHSTLQQSLVNVTAAIKDTPTVKSLICLTGFTFSSDNPYLYYPYYGLGGGGGGDKAPEDELIDLIGGGPQGGKLRKIKMQLPDLPKSKVIQRIHRFRAACLAPDATEIYRTTNNRISLQLPFDNEYGVGPLAQCLPTVQLYCARANTVTLRSHAGGPELGSLVFPHVKELTIVSFGYGVLPSYITSDPRAMFPNVKSVWVKQRGRAEFFEGGVGQVLGALPSIDHVTFELSTLANPDATLCLVPAGAAHLCAQGRRDVTVCVKSEIDFPSPHYNYTTHEYDPPQNYTAQWRVYGGEGDAGREFMASRVSRLKIDMRVRLLRNGDYGIPPRTTQHSGVCTVGRGTQAESSWQVACLA</sequence>
<gene>
    <name evidence="3" type="ORF">Vbra_20576</name>
</gene>
<feature type="compositionally biased region" description="Basic and acidic residues" evidence="2">
    <location>
        <begin position="1"/>
        <end position="10"/>
    </location>
</feature>
<dbReference type="PhylomeDB" id="A0A0G4EN98"/>
<proteinExistence type="predicted"/>
<feature type="compositionally biased region" description="Acidic residues" evidence="2">
    <location>
        <begin position="41"/>
        <end position="50"/>
    </location>
</feature>
<evidence type="ECO:0000256" key="1">
    <source>
        <dbReference type="SAM" id="Coils"/>
    </source>
</evidence>
<feature type="region of interest" description="Disordered" evidence="2">
    <location>
        <begin position="1"/>
        <end position="98"/>
    </location>
</feature>
<evidence type="ECO:0000313" key="4">
    <source>
        <dbReference type="Proteomes" id="UP000041254"/>
    </source>
</evidence>
<dbReference type="AlphaFoldDB" id="A0A0G4EN98"/>
<evidence type="ECO:0000256" key="2">
    <source>
        <dbReference type="SAM" id="MobiDB-lite"/>
    </source>
</evidence>
<evidence type="ECO:0000313" key="3">
    <source>
        <dbReference type="EMBL" id="CEL98601.1"/>
    </source>
</evidence>
<reference evidence="3 4" key="1">
    <citation type="submission" date="2014-11" db="EMBL/GenBank/DDBJ databases">
        <authorList>
            <person name="Zhu J."/>
            <person name="Qi W."/>
            <person name="Song R."/>
        </authorList>
    </citation>
    <scope>NUCLEOTIDE SEQUENCE [LARGE SCALE GENOMIC DNA]</scope>
</reference>
<feature type="compositionally biased region" description="Basic residues" evidence="2">
    <location>
        <begin position="57"/>
        <end position="66"/>
    </location>
</feature>